<dbReference type="InterPro" id="IPR036397">
    <property type="entry name" value="RNaseH_sf"/>
</dbReference>
<evidence type="ECO:0000313" key="1">
    <source>
        <dbReference type="EMBL" id="KAJ4431890.1"/>
    </source>
</evidence>
<organism evidence="1 2">
    <name type="scientific">Periplaneta americana</name>
    <name type="common">American cockroach</name>
    <name type="synonym">Blatta americana</name>
    <dbReference type="NCBI Taxonomy" id="6978"/>
    <lineage>
        <taxon>Eukaryota</taxon>
        <taxon>Metazoa</taxon>
        <taxon>Ecdysozoa</taxon>
        <taxon>Arthropoda</taxon>
        <taxon>Hexapoda</taxon>
        <taxon>Insecta</taxon>
        <taxon>Pterygota</taxon>
        <taxon>Neoptera</taxon>
        <taxon>Polyneoptera</taxon>
        <taxon>Dictyoptera</taxon>
        <taxon>Blattodea</taxon>
        <taxon>Blattoidea</taxon>
        <taxon>Blattidae</taxon>
        <taxon>Blattinae</taxon>
        <taxon>Periplaneta</taxon>
    </lineage>
</organism>
<protein>
    <submittedName>
        <fullName evidence="1">Uncharacterized protein</fullName>
    </submittedName>
</protein>
<name>A0ABQ8SD01_PERAM</name>
<dbReference type="EMBL" id="JAJSOF020000029">
    <property type="protein sequence ID" value="KAJ4431890.1"/>
    <property type="molecule type" value="Genomic_DNA"/>
</dbReference>
<keyword evidence="2" id="KW-1185">Reference proteome</keyword>
<reference evidence="1 2" key="1">
    <citation type="journal article" date="2022" name="Allergy">
        <title>Genome assembly and annotation of Periplaneta americana reveal a comprehensive cockroach allergen profile.</title>
        <authorList>
            <person name="Wang L."/>
            <person name="Xiong Q."/>
            <person name="Saelim N."/>
            <person name="Wang L."/>
            <person name="Nong W."/>
            <person name="Wan A.T."/>
            <person name="Shi M."/>
            <person name="Liu X."/>
            <person name="Cao Q."/>
            <person name="Hui J.H.L."/>
            <person name="Sookrung N."/>
            <person name="Leung T.F."/>
            <person name="Tungtrongchitr A."/>
            <person name="Tsui S.K.W."/>
        </authorList>
    </citation>
    <scope>NUCLEOTIDE SEQUENCE [LARGE SCALE GENOMIC DNA]</scope>
    <source>
        <strain evidence="1">PWHHKU_190912</strain>
    </source>
</reference>
<accession>A0ABQ8SD01</accession>
<sequence>MACSITRLKPLDVYLWGHLKDIVYGEPVPDVETLEQCVHVACDAIRTQTGTIERVRQSIMQCVNACIGWASGVHPDSKQGRLIFIRYCINAARCSAGKKGDEEKSYGSP</sequence>
<dbReference type="Proteomes" id="UP001148838">
    <property type="component" value="Unassembled WGS sequence"/>
</dbReference>
<dbReference type="Gene3D" id="3.30.420.10">
    <property type="entry name" value="Ribonuclease H-like superfamily/Ribonuclease H"/>
    <property type="match status" value="1"/>
</dbReference>
<evidence type="ECO:0000313" key="2">
    <source>
        <dbReference type="Proteomes" id="UP001148838"/>
    </source>
</evidence>
<comment type="caution">
    <text evidence="1">The sequence shown here is derived from an EMBL/GenBank/DDBJ whole genome shotgun (WGS) entry which is preliminary data.</text>
</comment>
<proteinExistence type="predicted"/>
<gene>
    <name evidence="1" type="ORF">ANN_20496</name>
</gene>